<name>L7CB86_RHOBT</name>
<protein>
    <submittedName>
        <fullName evidence="2">Uncharacterized protein</fullName>
    </submittedName>
</protein>
<evidence type="ECO:0000313" key="2">
    <source>
        <dbReference type="EMBL" id="ELP31085.1"/>
    </source>
</evidence>
<feature type="region of interest" description="Disordered" evidence="1">
    <location>
        <begin position="94"/>
        <end position="115"/>
    </location>
</feature>
<dbReference type="Proteomes" id="UP000010959">
    <property type="component" value="Unassembled WGS sequence"/>
</dbReference>
<dbReference type="EMBL" id="AMWG01000133">
    <property type="protein sequence ID" value="ELP31085.1"/>
    <property type="molecule type" value="Genomic_DNA"/>
</dbReference>
<accession>L7CB86</accession>
<sequence length="115" mass="12821">MSRKEKLLSKAVSQIGGRSGSIPVWPLGTEYRITLTAIPTPEQLEDLRVANKMRGWVGIAFEGCQLTVDDVERLRKNLERCHVFVVQDGKMSPVQSVGEKQTNQALNASGRSRRI</sequence>
<reference evidence="2 3" key="1">
    <citation type="journal article" date="2013" name="Mar. Genomics">
        <title>Expression of sulfatases in Rhodopirellula baltica and the diversity of sulfatases in the genus Rhodopirellula.</title>
        <authorList>
            <person name="Wegner C.E."/>
            <person name="Richter-Heitmann T."/>
            <person name="Klindworth A."/>
            <person name="Klockow C."/>
            <person name="Richter M."/>
            <person name="Achstetter T."/>
            <person name="Glockner F.O."/>
            <person name="Harder J."/>
        </authorList>
    </citation>
    <scope>NUCLEOTIDE SEQUENCE [LARGE SCALE GENOMIC DNA]</scope>
    <source>
        <strain evidence="2 3">SWK14</strain>
    </source>
</reference>
<evidence type="ECO:0000256" key="1">
    <source>
        <dbReference type="SAM" id="MobiDB-lite"/>
    </source>
</evidence>
<dbReference type="AlphaFoldDB" id="L7CB86"/>
<organism evidence="2 3">
    <name type="scientific">Rhodopirellula baltica SWK14</name>
    <dbReference type="NCBI Taxonomy" id="993516"/>
    <lineage>
        <taxon>Bacteria</taxon>
        <taxon>Pseudomonadati</taxon>
        <taxon>Planctomycetota</taxon>
        <taxon>Planctomycetia</taxon>
        <taxon>Pirellulales</taxon>
        <taxon>Pirellulaceae</taxon>
        <taxon>Rhodopirellula</taxon>
    </lineage>
</organism>
<evidence type="ECO:0000313" key="3">
    <source>
        <dbReference type="Proteomes" id="UP000010959"/>
    </source>
</evidence>
<comment type="caution">
    <text evidence="2">The sequence shown here is derived from an EMBL/GenBank/DDBJ whole genome shotgun (WGS) entry which is preliminary data.</text>
</comment>
<dbReference type="PATRIC" id="fig|993516.3.peg.5333"/>
<proteinExistence type="predicted"/>
<gene>
    <name evidence="2" type="ORF">RBSWK_04993</name>
</gene>